<name>A0A0A9T7R2_ARUDO</name>
<organism evidence="1">
    <name type="scientific">Arundo donax</name>
    <name type="common">Giant reed</name>
    <name type="synonym">Donax arundinaceus</name>
    <dbReference type="NCBI Taxonomy" id="35708"/>
    <lineage>
        <taxon>Eukaryota</taxon>
        <taxon>Viridiplantae</taxon>
        <taxon>Streptophyta</taxon>
        <taxon>Embryophyta</taxon>
        <taxon>Tracheophyta</taxon>
        <taxon>Spermatophyta</taxon>
        <taxon>Magnoliopsida</taxon>
        <taxon>Liliopsida</taxon>
        <taxon>Poales</taxon>
        <taxon>Poaceae</taxon>
        <taxon>PACMAD clade</taxon>
        <taxon>Arundinoideae</taxon>
        <taxon>Arundineae</taxon>
        <taxon>Arundo</taxon>
    </lineage>
</organism>
<reference evidence="1" key="2">
    <citation type="journal article" date="2015" name="Data Brief">
        <title>Shoot transcriptome of the giant reed, Arundo donax.</title>
        <authorList>
            <person name="Barrero R.A."/>
            <person name="Guerrero F.D."/>
            <person name="Moolhuijzen P."/>
            <person name="Goolsby J.A."/>
            <person name="Tidwell J."/>
            <person name="Bellgard S.E."/>
            <person name="Bellgard M.I."/>
        </authorList>
    </citation>
    <scope>NUCLEOTIDE SEQUENCE</scope>
    <source>
        <tissue evidence="1">Shoot tissue taken approximately 20 cm above the soil surface</tissue>
    </source>
</reference>
<proteinExistence type="predicted"/>
<reference evidence="1" key="1">
    <citation type="submission" date="2014-09" db="EMBL/GenBank/DDBJ databases">
        <authorList>
            <person name="Magalhaes I.L.F."/>
            <person name="Oliveira U."/>
            <person name="Santos F.R."/>
            <person name="Vidigal T.H.D.A."/>
            <person name="Brescovit A.D."/>
            <person name="Santos A.J."/>
        </authorList>
    </citation>
    <scope>NUCLEOTIDE SEQUENCE</scope>
    <source>
        <tissue evidence="1">Shoot tissue taken approximately 20 cm above the soil surface</tissue>
    </source>
</reference>
<accession>A0A0A9T7R2</accession>
<protein>
    <submittedName>
        <fullName evidence="1">Uncharacterized protein</fullName>
    </submittedName>
</protein>
<sequence length="12" mass="1398">MDFILLESKSQS</sequence>
<evidence type="ECO:0000313" key="1">
    <source>
        <dbReference type="EMBL" id="JAD44882.1"/>
    </source>
</evidence>
<dbReference type="EMBL" id="GBRH01253013">
    <property type="protein sequence ID" value="JAD44882.1"/>
    <property type="molecule type" value="Transcribed_RNA"/>
</dbReference>